<name>A0A2K2H5E9_9BACT</name>
<accession>A0A2K2H5E9</accession>
<organism evidence="1 2">
    <name type="scientific">Geothermobacter hydrogeniphilus</name>
    <dbReference type="NCBI Taxonomy" id="1969733"/>
    <lineage>
        <taxon>Bacteria</taxon>
        <taxon>Pseudomonadati</taxon>
        <taxon>Thermodesulfobacteriota</taxon>
        <taxon>Desulfuromonadia</taxon>
        <taxon>Desulfuromonadales</taxon>
        <taxon>Geothermobacteraceae</taxon>
        <taxon>Geothermobacter</taxon>
    </lineage>
</organism>
<protein>
    <submittedName>
        <fullName evidence="1">Uncharacterized protein</fullName>
    </submittedName>
</protein>
<comment type="caution">
    <text evidence="1">The sequence shown here is derived from an EMBL/GenBank/DDBJ whole genome shotgun (WGS) entry which is preliminary data.</text>
</comment>
<gene>
    <name evidence="1" type="ORF">C2E25_17035</name>
</gene>
<reference evidence="1 2" key="1">
    <citation type="journal article" date="2018" name="Genome Announc.">
        <title>Genome Sequence of Geothermobacter sp. HR-1 Iron Reducer from the Loihi Seamount.</title>
        <authorList>
            <person name="Smith H."/>
            <person name="Abuyen K."/>
            <person name="Tremblay J."/>
            <person name="Savalia P."/>
            <person name="Perez-Rodriguez I."/>
            <person name="Emerson D."/>
            <person name="Tully B."/>
            <person name="Amend J."/>
        </authorList>
    </citation>
    <scope>NUCLEOTIDE SEQUENCE [LARGE SCALE GENOMIC DNA]</scope>
    <source>
        <strain evidence="1 2">HR-1</strain>
    </source>
</reference>
<sequence length="62" mass="6981">MTWLQFLRDGKTKQEAVLLEKTRTGHPAGSDDFIRVLERQTGQTLLPEVPGEKEIGIVSPDF</sequence>
<dbReference type="AlphaFoldDB" id="A0A2K2H5E9"/>
<proteinExistence type="predicted"/>
<dbReference type="RefSeq" id="WP_103116912.1">
    <property type="nucleotide sequence ID" value="NZ_PPFX01000069.1"/>
</dbReference>
<dbReference type="Proteomes" id="UP000236340">
    <property type="component" value="Unassembled WGS sequence"/>
</dbReference>
<dbReference type="EMBL" id="PPFX01000069">
    <property type="protein sequence ID" value="PNU18552.1"/>
    <property type="molecule type" value="Genomic_DNA"/>
</dbReference>
<evidence type="ECO:0000313" key="1">
    <source>
        <dbReference type="EMBL" id="PNU18552.1"/>
    </source>
</evidence>
<evidence type="ECO:0000313" key="2">
    <source>
        <dbReference type="Proteomes" id="UP000236340"/>
    </source>
</evidence>